<dbReference type="SUPFAM" id="SSF55729">
    <property type="entry name" value="Acyl-CoA N-acyltransferases (Nat)"/>
    <property type="match status" value="1"/>
</dbReference>
<feature type="domain" description="N-acetyltransferase" evidence="1">
    <location>
        <begin position="13"/>
        <end position="147"/>
    </location>
</feature>
<keyword evidence="3" id="KW-1185">Reference proteome</keyword>
<dbReference type="PANTHER" id="PTHR43610:SF1">
    <property type="entry name" value="N-ACETYLTRANSFERASE DOMAIN-CONTAINING PROTEIN"/>
    <property type="match status" value="1"/>
</dbReference>
<proteinExistence type="predicted"/>
<dbReference type="OrthoDB" id="9795199at2"/>
<dbReference type="STRING" id="634771.SAMN04488128_10312"/>
<evidence type="ECO:0000259" key="1">
    <source>
        <dbReference type="Pfam" id="PF13302"/>
    </source>
</evidence>
<keyword evidence="2" id="KW-0808">Transferase</keyword>
<dbReference type="AlphaFoldDB" id="A0A1T4SK78"/>
<dbReference type="Proteomes" id="UP000190367">
    <property type="component" value="Unassembled WGS sequence"/>
</dbReference>
<dbReference type="InterPro" id="IPR000182">
    <property type="entry name" value="GNAT_dom"/>
</dbReference>
<protein>
    <submittedName>
        <fullName evidence="2">Protein N-acetyltransferase, RimJ/RimL family</fullName>
    </submittedName>
</protein>
<dbReference type="RefSeq" id="WP_078670392.1">
    <property type="nucleotide sequence ID" value="NZ_FUWZ01000003.1"/>
</dbReference>
<accession>A0A1T4SK78</accession>
<evidence type="ECO:0000313" key="2">
    <source>
        <dbReference type="EMBL" id="SKA28602.1"/>
    </source>
</evidence>
<dbReference type="Pfam" id="PF13302">
    <property type="entry name" value="Acetyltransf_3"/>
    <property type="match status" value="1"/>
</dbReference>
<evidence type="ECO:0000313" key="3">
    <source>
        <dbReference type="Proteomes" id="UP000190367"/>
    </source>
</evidence>
<dbReference type="InterPro" id="IPR016181">
    <property type="entry name" value="Acyl_CoA_acyltransferase"/>
</dbReference>
<dbReference type="GO" id="GO:0016747">
    <property type="term" value="F:acyltransferase activity, transferring groups other than amino-acyl groups"/>
    <property type="evidence" value="ECO:0007669"/>
    <property type="project" value="InterPro"/>
</dbReference>
<name>A0A1T4SK78_9BACT</name>
<reference evidence="3" key="1">
    <citation type="submission" date="2017-02" db="EMBL/GenBank/DDBJ databases">
        <authorList>
            <person name="Varghese N."/>
            <person name="Submissions S."/>
        </authorList>
    </citation>
    <scope>NUCLEOTIDE SEQUENCE [LARGE SCALE GENOMIC DNA]</scope>
    <source>
        <strain evidence="3">DSM 22224</strain>
    </source>
</reference>
<dbReference type="EMBL" id="FUWZ01000003">
    <property type="protein sequence ID" value="SKA28602.1"/>
    <property type="molecule type" value="Genomic_DNA"/>
</dbReference>
<sequence>MNFSIQPQLENERAILYPLQQNDFEALYEVASDPLVWEQHPNKTRWQRPVFETYFDGAMKSGGAFRIVDKATGKTAGSSRFYDYNPEDNSILIGYTFYSRECWGTGLNPSVKDLMLSYIFQYADKVIFHVGAVNTRSQIAVTRLGARKVKEEEVAYFGEPSRLNCIYEINKADWPAQHA</sequence>
<gene>
    <name evidence="2" type="ORF">SAMN04488128_10312</name>
</gene>
<organism evidence="2 3">
    <name type="scientific">Chitinophaga eiseniae</name>
    <dbReference type="NCBI Taxonomy" id="634771"/>
    <lineage>
        <taxon>Bacteria</taxon>
        <taxon>Pseudomonadati</taxon>
        <taxon>Bacteroidota</taxon>
        <taxon>Chitinophagia</taxon>
        <taxon>Chitinophagales</taxon>
        <taxon>Chitinophagaceae</taxon>
        <taxon>Chitinophaga</taxon>
    </lineage>
</organism>
<dbReference type="Gene3D" id="3.40.630.30">
    <property type="match status" value="1"/>
</dbReference>
<dbReference type="PANTHER" id="PTHR43610">
    <property type="entry name" value="BLL6696 PROTEIN"/>
    <property type="match status" value="1"/>
</dbReference>